<dbReference type="SUPFAM" id="SSF56112">
    <property type="entry name" value="Protein kinase-like (PK-like)"/>
    <property type="match status" value="1"/>
</dbReference>
<keyword evidence="4" id="KW-1185">Reference proteome</keyword>
<dbReference type="GO" id="GO:0009088">
    <property type="term" value="P:threonine biosynthetic process"/>
    <property type="evidence" value="ECO:0007669"/>
    <property type="project" value="TreeGrafter"/>
</dbReference>
<comment type="similarity">
    <text evidence="1">Belongs to the pseudomonas-type ThrB family.</text>
</comment>
<dbReference type="InterPro" id="IPR050249">
    <property type="entry name" value="Pseudomonas-type_ThrB"/>
</dbReference>
<dbReference type="RefSeq" id="WP_085862520.1">
    <property type="nucleotide sequence ID" value="NZ_FWFT01000001.1"/>
</dbReference>
<evidence type="ECO:0000256" key="1">
    <source>
        <dbReference type="ARBA" id="ARBA00038240"/>
    </source>
</evidence>
<evidence type="ECO:0000313" key="4">
    <source>
        <dbReference type="Proteomes" id="UP000193623"/>
    </source>
</evidence>
<dbReference type="AlphaFoldDB" id="A0A1Y5R6D4"/>
<feature type="domain" description="Aminoglycoside phosphotransferase" evidence="2">
    <location>
        <begin position="24"/>
        <end position="257"/>
    </location>
</feature>
<dbReference type="EC" id="2.7.1.39" evidence="3"/>
<dbReference type="InterPro" id="IPR011009">
    <property type="entry name" value="Kinase-like_dom_sf"/>
</dbReference>
<gene>
    <name evidence="3" type="primary">thrB</name>
    <name evidence="3" type="ORF">PSJ8397_00008</name>
</gene>
<protein>
    <submittedName>
        <fullName evidence="3">Homoserine kinase</fullName>
        <ecNumber evidence="3">2.7.1.39</ecNumber>
    </submittedName>
</protein>
<keyword evidence="3" id="KW-0418">Kinase</keyword>
<dbReference type="Pfam" id="PF01636">
    <property type="entry name" value="APH"/>
    <property type="match status" value="1"/>
</dbReference>
<dbReference type="Gene3D" id="3.30.200.20">
    <property type="entry name" value="Phosphorylase Kinase, domain 1"/>
    <property type="match status" value="1"/>
</dbReference>
<dbReference type="PANTHER" id="PTHR21064:SF6">
    <property type="entry name" value="AMINOGLYCOSIDE PHOSPHOTRANSFERASE DOMAIN-CONTAINING PROTEIN"/>
    <property type="match status" value="1"/>
</dbReference>
<dbReference type="PANTHER" id="PTHR21064">
    <property type="entry name" value="AMINOGLYCOSIDE PHOSPHOTRANSFERASE DOMAIN-CONTAINING PROTEIN-RELATED"/>
    <property type="match status" value="1"/>
</dbReference>
<organism evidence="3 4">
    <name type="scientific">Pseudooctadecabacter jejudonensis</name>
    <dbReference type="NCBI Taxonomy" id="1391910"/>
    <lineage>
        <taxon>Bacteria</taxon>
        <taxon>Pseudomonadati</taxon>
        <taxon>Pseudomonadota</taxon>
        <taxon>Alphaproteobacteria</taxon>
        <taxon>Rhodobacterales</taxon>
        <taxon>Paracoccaceae</taxon>
        <taxon>Pseudooctadecabacter</taxon>
    </lineage>
</organism>
<dbReference type="OrthoDB" id="241498at2"/>
<dbReference type="Gene3D" id="3.90.1200.10">
    <property type="match status" value="1"/>
</dbReference>
<sequence>MNTAANALPIWGLEGAKITLIAVRENAVYRVEHGQNRFALRLHRQGYRTDSELAAELDWMAMLDRAGLSVPSPIASLEGTYLHSVDGMQVDVLTWLEGETLDAALPQMDAAQREKVFHQLGHDMARMHSAIDAWPQAISCDRPAWDQGGLLGHAPLWDRFWDNPALNLDQKTRLLAFRDSARDDLTQIAPSLDYGLIHADLVAANVMVSGDTLHVIDFDDGGFGFRLFDVATALLKHRTARDYPALRAALLAGYTSLRPLDTPHLPLFMALRAASYVGWNISRADEDDTGARNARFITQAEAQITEYTARL</sequence>
<keyword evidence="3" id="KW-0808">Transferase</keyword>
<name>A0A1Y5R6D4_9RHOB</name>
<proteinExistence type="inferred from homology"/>
<dbReference type="GO" id="GO:0004413">
    <property type="term" value="F:homoserine kinase activity"/>
    <property type="evidence" value="ECO:0007669"/>
    <property type="project" value="UniProtKB-EC"/>
</dbReference>
<dbReference type="Proteomes" id="UP000193623">
    <property type="component" value="Unassembled WGS sequence"/>
</dbReference>
<dbReference type="InterPro" id="IPR002575">
    <property type="entry name" value="Aminoglycoside_PTrfase"/>
</dbReference>
<reference evidence="3 4" key="1">
    <citation type="submission" date="2017-03" db="EMBL/GenBank/DDBJ databases">
        <authorList>
            <person name="Afonso C.L."/>
            <person name="Miller P.J."/>
            <person name="Scott M.A."/>
            <person name="Spackman E."/>
            <person name="Goraichik I."/>
            <person name="Dimitrov K.M."/>
            <person name="Suarez D.L."/>
            <person name="Swayne D.E."/>
        </authorList>
    </citation>
    <scope>NUCLEOTIDE SEQUENCE [LARGE SCALE GENOMIC DNA]</scope>
    <source>
        <strain evidence="3 4">CECT 8397</strain>
    </source>
</reference>
<accession>A0A1Y5R6D4</accession>
<dbReference type="EMBL" id="FWFT01000001">
    <property type="protein sequence ID" value="SLN10252.1"/>
    <property type="molecule type" value="Genomic_DNA"/>
</dbReference>
<evidence type="ECO:0000313" key="3">
    <source>
        <dbReference type="EMBL" id="SLN10252.1"/>
    </source>
</evidence>
<evidence type="ECO:0000259" key="2">
    <source>
        <dbReference type="Pfam" id="PF01636"/>
    </source>
</evidence>